<evidence type="ECO:0000313" key="9">
    <source>
        <dbReference type="EMBL" id="MDR7072359.1"/>
    </source>
</evidence>
<feature type="binding site" evidence="7">
    <location>
        <position position="93"/>
    </location>
    <ligand>
        <name>phosphoenolpyruvate</name>
        <dbReference type="ChEBI" id="CHEBI:58702"/>
    </ligand>
</feature>
<dbReference type="PROSITE" id="PS00104">
    <property type="entry name" value="EPSP_SYNTHASE_1"/>
    <property type="match status" value="1"/>
</dbReference>
<feature type="binding site" evidence="7">
    <location>
        <position position="168"/>
    </location>
    <ligand>
        <name>3-phosphoshikimate</name>
        <dbReference type="ChEBI" id="CHEBI:145989"/>
    </ligand>
</feature>
<dbReference type="NCBIfam" id="TIGR01356">
    <property type="entry name" value="aroA"/>
    <property type="match status" value="1"/>
</dbReference>
<dbReference type="EMBL" id="JAVDWA010000002">
    <property type="protein sequence ID" value="MDR7072359.1"/>
    <property type="molecule type" value="Genomic_DNA"/>
</dbReference>
<feature type="binding site" evidence="7">
    <location>
        <position position="345"/>
    </location>
    <ligand>
        <name>phosphoenolpyruvate</name>
        <dbReference type="ChEBI" id="CHEBI:58702"/>
    </ligand>
</feature>
<feature type="binding site" evidence="7">
    <location>
        <position position="21"/>
    </location>
    <ligand>
        <name>phosphoenolpyruvate</name>
        <dbReference type="ChEBI" id="CHEBI:58702"/>
    </ligand>
</feature>
<evidence type="ECO:0000256" key="7">
    <source>
        <dbReference type="HAMAP-Rule" id="MF_00210"/>
    </source>
</evidence>
<gene>
    <name evidence="7" type="primary">aroA</name>
    <name evidence="9" type="ORF">J2X07_001336</name>
</gene>
<dbReference type="PANTHER" id="PTHR21090">
    <property type="entry name" value="AROM/DEHYDROQUINATE SYNTHASE"/>
    <property type="match status" value="1"/>
</dbReference>
<keyword evidence="10" id="KW-1185">Reference proteome</keyword>
<evidence type="ECO:0000256" key="3">
    <source>
        <dbReference type="ARBA" id="ARBA00022605"/>
    </source>
</evidence>
<dbReference type="Proteomes" id="UP001258181">
    <property type="component" value="Unassembled WGS sequence"/>
</dbReference>
<dbReference type="Gene3D" id="3.65.10.10">
    <property type="entry name" value="Enolpyruvate transferase domain"/>
    <property type="match status" value="2"/>
</dbReference>
<comment type="function">
    <text evidence="7">Catalyzes the transfer of the enolpyruvyl moiety of phosphoenolpyruvate (PEP) to the 5-hydroxyl of shikimate-3-phosphate (S3P) to produce enolpyruvyl shikimate-3-phosphate and inorganic phosphate.</text>
</comment>
<feature type="binding site" evidence="7">
    <location>
        <position position="166"/>
    </location>
    <ligand>
        <name>3-phosphoshikimate</name>
        <dbReference type="ChEBI" id="CHEBI:145989"/>
    </ligand>
</feature>
<evidence type="ECO:0000256" key="1">
    <source>
        <dbReference type="ARBA" id="ARBA00004811"/>
    </source>
</evidence>
<dbReference type="PANTHER" id="PTHR21090:SF5">
    <property type="entry name" value="PENTAFUNCTIONAL AROM POLYPEPTIDE"/>
    <property type="match status" value="1"/>
</dbReference>
<comment type="caution">
    <text evidence="9">The sequence shown here is derived from an EMBL/GenBank/DDBJ whole genome shotgun (WGS) entry which is preliminary data.</text>
</comment>
<feature type="binding site" evidence="7">
    <location>
        <position position="121"/>
    </location>
    <ligand>
        <name>phosphoenolpyruvate</name>
        <dbReference type="ChEBI" id="CHEBI:58702"/>
    </ligand>
</feature>
<dbReference type="InterPro" id="IPR006264">
    <property type="entry name" value="EPSP_synthase"/>
</dbReference>
<keyword evidence="7" id="KW-0963">Cytoplasm</keyword>
<dbReference type="PROSITE" id="PS00885">
    <property type="entry name" value="EPSP_SYNTHASE_2"/>
    <property type="match status" value="1"/>
</dbReference>
<feature type="binding site" evidence="7">
    <location>
        <position position="22"/>
    </location>
    <ligand>
        <name>3-phosphoshikimate</name>
        <dbReference type="ChEBI" id="CHEBI:145989"/>
    </ligand>
</feature>
<feature type="binding site" evidence="7">
    <location>
        <position position="314"/>
    </location>
    <ligand>
        <name>3-phosphoshikimate</name>
        <dbReference type="ChEBI" id="CHEBI:145989"/>
    </ligand>
</feature>
<feature type="domain" description="Enolpyruvate transferase" evidence="8">
    <location>
        <begin position="6"/>
        <end position="422"/>
    </location>
</feature>
<feature type="binding site" evidence="7">
    <location>
        <position position="387"/>
    </location>
    <ligand>
        <name>phosphoenolpyruvate</name>
        <dbReference type="ChEBI" id="CHEBI:58702"/>
    </ligand>
</feature>
<keyword evidence="3 7" id="KW-0028">Amino-acid biosynthesis</keyword>
<dbReference type="EC" id="2.5.1.19" evidence="7"/>
<dbReference type="HAMAP" id="MF_00210">
    <property type="entry name" value="EPSP_synth"/>
    <property type="match status" value="1"/>
</dbReference>
<dbReference type="GO" id="GO:0003866">
    <property type="term" value="F:3-phosphoshikimate 1-carboxyvinyltransferase activity"/>
    <property type="evidence" value="ECO:0007669"/>
    <property type="project" value="UniProtKB-EC"/>
</dbReference>
<dbReference type="InterPro" id="IPR036968">
    <property type="entry name" value="Enolpyruvate_Tfrase_sf"/>
</dbReference>
<keyword evidence="5 7" id="KW-0057">Aromatic amino acid biosynthesis</keyword>
<dbReference type="InterPro" id="IPR001986">
    <property type="entry name" value="Enolpyruvate_Tfrase_dom"/>
</dbReference>
<proteinExistence type="inferred from homology"/>
<keyword evidence="4 7" id="KW-0808">Transferase</keyword>
<feature type="binding site" evidence="7">
    <location>
        <position position="341"/>
    </location>
    <ligand>
        <name>3-phosphoshikimate</name>
        <dbReference type="ChEBI" id="CHEBI:145989"/>
    </ligand>
</feature>
<protein>
    <recommendedName>
        <fullName evidence="7">3-phosphoshikimate 1-carboxyvinyltransferase</fullName>
        <ecNumber evidence="7">2.5.1.19</ecNumber>
    </recommendedName>
    <alternativeName>
        <fullName evidence="7">5-enolpyruvylshikimate-3-phosphate synthase</fullName>
        <shortName evidence="7">EPSP synthase</shortName>
        <shortName evidence="7">EPSPS</shortName>
    </alternativeName>
</protein>
<sequence length="429" mass="45668">MEKQLTPIKSLNGSIKVPGDKSISHRAVMFGSIAEGTTTINGFLPGEDCLSTISCFKKLGVKIEQINEQVTVEGKGISGLQPSKEELYVGNSGTTIRLMLGILANTPFTTVLTGDDSIAKRPMNRVTQPLKEMGAIIDGKEEGNKVPLKITGGSTKGIDYHSKIASAQVKSAILLAGLQGEGITSVTEPAKSRDHSERMLEAFGCSVDQKGLTVSLNAGQELKGTHIEVPGDISSAAFFLVAGAIIPESTISLKKVGLNPTRTGILDVLENMGAKIQFENVNSESSEPYGDLVIQTSKLKGTIIKGDLIPRLIDEIPIIALAATQAEGKTIIQDAHELRVKETDRIKTVVDELSKMGANIEATDDGMIIHGKTSLKGAQVDSYGDHRIGMMLSIASCIAKGETKLMNPEAVAVSYPSFFDQLKSLANHN</sequence>
<dbReference type="PIRSF" id="PIRSF000505">
    <property type="entry name" value="EPSPS"/>
    <property type="match status" value="1"/>
</dbReference>
<evidence type="ECO:0000256" key="4">
    <source>
        <dbReference type="ARBA" id="ARBA00022679"/>
    </source>
</evidence>
<dbReference type="Pfam" id="PF00275">
    <property type="entry name" value="EPSP_synthase"/>
    <property type="match status" value="1"/>
</dbReference>
<dbReference type="SUPFAM" id="SSF55205">
    <property type="entry name" value="EPT/RTPC-like"/>
    <property type="match status" value="1"/>
</dbReference>
<evidence type="ECO:0000256" key="2">
    <source>
        <dbReference type="ARBA" id="ARBA00009948"/>
    </source>
</evidence>
<evidence type="ECO:0000256" key="6">
    <source>
        <dbReference type="ARBA" id="ARBA00044633"/>
    </source>
</evidence>
<dbReference type="RefSeq" id="WP_310257663.1">
    <property type="nucleotide sequence ID" value="NZ_JAVDWA010000002.1"/>
</dbReference>
<feature type="binding site" evidence="7">
    <location>
        <position position="21"/>
    </location>
    <ligand>
        <name>3-phosphoshikimate</name>
        <dbReference type="ChEBI" id="CHEBI:145989"/>
    </ligand>
</feature>
<evidence type="ECO:0000259" key="8">
    <source>
        <dbReference type="Pfam" id="PF00275"/>
    </source>
</evidence>
<evidence type="ECO:0000313" key="10">
    <source>
        <dbReference type="Proteomes" id="UP001258181"/>
    </source>
</evidence>
<comment type="pathway">
    <text evidence="1 7">Metabolic intermediate biosynthesis; chorismate biosynthesis; chorismate from D-erythrose 4-phosphate and phosphoenolpyruvate: step 6/7.</text>
</comment>
<feature type="binding site" evidence="7">
    <location>
        <position position="168"/>
    </location>
    <ligand>
        <name>phosphoenolpyruvate</name>
        <dbReference type="ChEBI" id="CHEBI:58702"/>
    </ligand>
</feature>
<organism evidence="9 10">
    <name type="scientific">Fictibacillus barbaricus</name>
    <dbReference type="NCBI Taxonomy" id="182136"/>
    <lineage>
        <taxon>Bacteria</taxon>
        <taxon>Bacillati</taxon>
        <taxon>Bacillota</taxon>
        <taxon>Bacilli</taxon>
        <taxon>Bacillales</taxon>
        <taxon>Fictibacillaceae</taxon>
        <taxon>Fictibacillus</taxon>
    </lineage>
</organism>
<feature type="binding site" evidence="7">
    <location>
        <position position="26"/>
    </location>
    <ligand>
        <name>3-phosphoshikimate</name>
        <dbReference type="ChEBI" id="CHEBI:145989"/>
    </ligand>
</feature>
<evidence type="ECO:0000256" key="5">
    <source>
        <dbReference type="ARBA" id="ARBA00023141"/>
    </source>
</evidence>
<comment type="subunit">
    <text evidence="7">Monomer.</text>
</comment>
<name>A0ABU1TYR0_9BACL</name>
<comment type="similarity">
    <text evidence="2 7">Belongs to the EPSP synthase family.</text>
</comment>
<reference evidence="9 10" key="1">
    <citation type="submission" date="2023-07" db="EMBL/GenBank/DDBJ databases">
        <title>Sorghum-associated microbial communities from plants grown in Nebraska, USA.</title>
        <authorList>
            <person name="Schachtman D."/>
        </authorList>
    </citation>
    <scope>NUCLEOTIDE SEQUENCE [LARGE SCALE GENOMIC DNA]</scope>
    <source>
        <strain evidence="9 10">BE211</strain>
    </source>
</reference>
<dbReference type="InterPro" id="IPR013792">
    <property type="entry name" value="RNA3'P_cycl/enolpyr_Trfase_a/b"/>
</dbReference>
<dbReference type="InterPro" id="IPR023193">
    <property type="entry name" value="EPSP_synthase_CS"/>
</dbReference>
<comment type="subcellular location">
    <subcellularLocation>
        <location evidence="7">Cytoplasm</location>
    </subcellularLocation>
</comment>
<feature type="active site" description="Proton acceptor" evidence="7">
    <location>
        <position position="314"/>
    </location>
</feature>
<accession>A0ABU1TYR0</accession>
<dbReference type="CDD" id="cd01556">
    <property type="entry name" value="EPSP_synthase"/>
    <property type="match status" value="1"/>
</dbReference>
<comment type="catalytic activity">
    <reaction evidence="6">
        <text>3-phosphoshikimate + phosphoenolpyruvate = 5-O-(1-carboxyvinyl)-3-phosphoshikimate + phosphate</text>
        <dbReference type="Rhea" id="RHEA:21256"/>
        <dbReference type="ChEBI" id="CHEBI:43474"/>
        <dbReference type="ChEBI" id="CHEBI:57701"/>
        <dbReference type="ChEBI" id="CHEBI:58702"/>
        <dbReference type="ChEBI" id="CHEBI:145989"/>
        <dbReference type="EC" id="2.5.1.19"/>
    </reaction>
    <physiologicalReaction direction="left-to-right" evidence="6">
        <dbReference type="Rhea" id="RHEA:21257"/>
    </physiologicalReaction>
</comment>
<comment type="caution">
    <text evidence="7">Lacks conserved residue(s) required for the propagation of feature annotation.</text>
</comment>